<feature type="transmembrane region" description="Helical" evidence="1">
    <location>
        <begin position="235"/>
        <end position="258"/>
    </location>
</feature>
<name>A0AA39CVQ4_9EURO</name>
<evidence type="ECO:0000313" key="2">
    <source>
        <dbReference type="EMBL" id="KAJ9627493.1"/>
    </source>
</evidence>
<dbReference type="AlphaFoldDB" id="A0AA39CVQ4"/>
<evidence type="ECO:0008006" key="3">
    <source>
        <dbReference type="Google" id="ProtNLM"/>
    </source>
</evidence>
<feature type="transmembrane region" description="Helical" evidence="1">
    <location>
        <begin position="443"/>
        <end position="463"/>
    </location>
</feature>
<protein>
    <recommendedName>
        <fullName evidence="3">H+/gluconate symporter-like permease</fullName>
    </recommendedName>
</protein>
<evidence type="ECO:0000256" key="1">
    <source>
        <dbReference type="SAM" id="Phobius"/>
    </source>
</evidence>
<proteinExistence type="predicted"/>
<keyword evidence="1" id="KW-1133">Transmembrane helix</keyword>
<sequence>MSLLIVLAALAFLILVAYRGYSVILFAPIAALGAVLLTDPSLVAPMFTGLFMDKMVGFLKLYFPVLLLGAVFGKLIELSGFSRSIVGAAIRLFGPQRAMLSIVLVSGLLTYGGVSLFVVVFAVYPFAAEMFRQSNIPKRLIPATLGVGGFSFTMDALPGTPQIQNIIPTTFFGTDTWAAPVLGTLGSVFVLAVGMAYLELRRRAAVRSGEGYGDPATLVNEPAPFAGTHLAHAGIAVLPLLLVFVSNKLFTLGIPYWYGAEHSFVPSIMGSAAPVVQGVAKITAIWAVLGALLVGILSVLALAWRPVVTQFAEGTKAAIGGAVLAAMNTASEYGFGAVIAALPGFMVVANALGAIKDPLLHEAVTVTGLAGVTGSASGGMSIALAAMSETFIANAQAAGIPMEVLHRVAAMASGGMDSLPHNGAVITLLMVTGLTHRQAYKDIFAVTIIKTLAVFVVIGIYYATGWV</sequence>
<feature type="transmembrane region" description="Helical" evidence="1">
    <location>
        <begin position="278"/>
        <end position="304"/>
    </location>
</feature>
<accession>A0AA39CVQ4</accession>
<dbReference type="GO" id="GO:0005886">
    <property type="term" value="C:plasma membrane"/>
    <property type="evidence" value="ECO:0007669"/>
    <property type="project" value="TreeGrafter"/>
</dbReference>
<organism evidence="2">
    <name type="scientific">Knufia peltigerae</name>
    <dbReference type="NCBI Taxonomy" id="1002370"/>
    <lineage>
        <taxon>Eukaryota</taxon>
        <taxon>Fungi</taxon>
        <taxon>Dikarya</taxon>
        <taxon>Ascomycota</taxon>
        <taxon>Pezizomycotina</taxon>
        <taxon>Eurotiomycetes</taxon>
        <taxon>Chaetothyriomycetidae</taxon>
        <taxon>Chaetothyriales</taxon>
        <taxon>Trichomeriaceae</taxon>
        <taxon>Knufia</taxon>
    </lineage>
</organism>
<feature type="transmembrane region" description="Helical" evidence="1">
    <location>
        <begin position="98"/>
        <end position="127"/>
    </location>
</feature>
<feature type="transmembrane region" description="Helical" evidence="1">
    <location>
        <begin position="177"/>
        <end position="198"/>
    </location>
</feature>
<feature type="transmembrane region" description="Helical" evidence="1">
    <location>
        <begin position="29"/>
        <end position="52"/>
    </location>
</feature>
<dbReference type="PANTHER" id="PTHR30354">
    <property type="entry name" value="GNT FAMILY GLUCONATE TRANSPORTER"/>
    <property type="match status" value="1"/>
</dbReference>
<feature type="transmembrane region" description="Helical" evidence="1">
    <location>
        <begin position="59"/>
        <end position="78"/>
    </location>
</feature>
<dbReference type="InterPro" id="IPR003474">
    <property type="entry name" value="Glcn_transporter"/>
</dbReference>
<comment type="caution">
    <text evidence="2">The sequence shown here is derived from an EMBL/GenBank/DDBJ whole genome shotgun (WGS) entry which is preliminary data.</text>
</comment>
<gene>
    <name evidence="2" type="ORF">H2204_009720</name>
</gene>
<keyword evidence="1" id="KW-0812">Transmembrane</keyword>
<dbReference type="GO" id="GO:0015128">
    <property type="term" value="F:gluconate transmembrane transporter activity"/>
    <property type="evidence" value="ECO:0007669"/>
    <property type="project" value="InterPro"/>
</dbReference>
<keyword evidence="1" id="KW-0472">Membrane</keyword>
<dbReference type="EMBL" id="JAPDRN010000077">
    <property type="protein sequence ID" value="KAJ9627493.1"/>
    <property type="molecule type" value="Genomic_DNA"/>
</dbReference>
<dbReference type="PANTHER" id="PTHR30354:SF7">
    <property type="entry name" value="BLL7963 PROTEIN"/>
    <property type="match status" value="1"/>
</dbReference>
<reference evidence="2" key="1">
    <citation type="submission" date="2022-10" db="EMBL/GenBank/DDBJ databases">
        <title>Culturing micro-colonial fungi from biological soil crusts in the Mojave desert and describing Neophaeococcomyces mojavensis, and introducing the new genera and species Taxawa tesnikishii.</title>
        <authorList>
            <person name="Kurbessoian T."/>
            <person name="Stajich J.E."/>
        </authorList>
    </citation>
    <scope>NUCLEOTIDE SEQUENCE</scope>
    <source>
        <strain evidence="2">TK_35</strain>
    </source>
</reference>